<evidence type="ECO:0000256" key="1">
    <source>
        <dbReference type="ARBA" id="ARBA00001946"/>
    </source>
</evidence>
<feature type="chain" id="PRO_5034370568" description="Terpene synthase" evidence="7">
    <location>
        <begin position="23"/>
        <end position="334"/>
    </location>
</feature>
<dbReference type="PANTHER" id="PTHR35201:SF4">
    <property type="entry name" value="BETA-PINACENE SYNTHASE-RELATED"/>
    <property type="match status" value="1"/>
</dbReference>
<dbReference type="PANTHER" id="PTHR35201">
    <property type="entry name" value="TERPENE SYNTHASE"/>
    <property type="match status" value="1"/>
</dbReference>
<keyword evidence="5 6" id="KW-0456">Lyase</keyword>
<sequence length="334" mass="38456">MDTLAFLSLSALIALLIRFAFSNAPGLVARRCKGITSESILREEMLLRQSVNKSETPTRIFIPNVFARWPWPRRINPNYAVVKEEADAWMTSFKAFSPKAQDVYNRCDSSKSFSLQVRHSEHVRSACDLMHLFFMFDEYSDRSTPSEVCKQKEVIMDALRNPHTPRPEGEWIGGEMARQFWQRAIQNATVVAQKRVVLYMDEYFEAVVQESIDKENNRILDVESYIIARRRTSGVKPSITVVELGLDIPDEVMSHPALQEMIQAAVDMIAFSNDIYSYNLERLRGDDFHNIITCVMKEYQTDVNGAMLWTEGFLLKAEEGSVWPWRPFPNGKSH</sequence>
<evidence type="ECO:0000256" key="2">
    <source>
        <dbReference type="ARBA" id="ARBA00006333"/>
    </source>
</evidence>
<feature type="signal peptide" evidence="7">
    <location>
        <begin position="1"/>
        <end position="22"/>
    </location>
</feature>
<dbReference type="AlphaFoldDB" id="A0A8I2YL26"/>
<dbReference type="EMBL" id="JAGFBS010000017">
    <property type="protein sequence ID" value="KAG6374634.1"/>
    <property type="molecule type" value="Genomic_DNA"/>
</dbReference>
<reference evidence="8" key="1">
    <citation type="submission" date="2021-03" db="EMBL/GenBank/DDBJ databases">
        <title>Evolutionary innovations through gain and loss of genes in the ectomycorrhizal Boletales.</title>
        <authorList>
            <person name="Wu G."/>
            <person name="Miyauchi S."/>
            <person name="Morin E."/>
            <person name="Yang Z.-L."/>
            <person name="Xu J."/>
            <person name="Martin F.M."/>
        </authorList>
    </citation>
    <scope>NUCLEOTIDE SEQUENCE</scope>
    <source>
        <strain evidence="8">BR01</strain>
    </source>
</reference>
<evidence type="ECO:0000256" key="3">
    <source>
        <dbReference type="ARBA" id="ARBA00022723"/>
    </source>
</evidence>
<dbReference type="OrthoDB" id="6486656at2759"/>
<keyword evidence="4 6" id="KW-0460">Magnesium</keyword>
<accession>A0A8I2YL26</accession>
<dbReference type="GO" id="GO:0008299">
    <property type="term" value="P:isoprenoid biosynthetic process"/>
    <property type="evidence" value="ECO:0007669"/>
    <property type="project" value="UniProtKB-ARBA"/>
</dbReference>
<dbReference type="GO" id="GO:0046872">
    <property type="term" value="F:metal ion binding"/>
    <property type="evidence" value="ECO:0007669"/>
    <property type="project" value="UniProtKB-KW"/>
</dbReference>
<gene>
    <name evidence="8" type="ORF">JVT61DRAFT_3999</name>
</gene>
<evidence type="ECO:0000313" key="8">
    <source>
        <dbReference type="EMBL" id="KAG6374634.1"/>
    </source>
</evidence>
<protein>
    <recommendedName>
        <fullName evidence="6">Terpene synthase</fullName>
        <ecNumber evidence="6">4.2.3.-</ecNumber>
    </recommendedName>
</protein>
<comment type="caution">
    <text evidence="8">The sequence shown here is derived from an EMBL/GenBank/DDBJ whole genome shotgun (WGS) entry which is preliminary data.</text>
</comment>
<evidence type="ECO:0000256" key="4">
    <source>
        <dbReference type="ARBA" id="ARBA00022842"/>
    </source>
</evidence>
<dbReference type="Proteomes" id="UP000683000">
    <property type="component" value="Unassembled WGS sequence"/>
</dbReference>
<comment type="cofactor">
    <cofactor evidence="1 6">
        <name>Mg(2+)</name>
        <dbReference type="ChEBI" id="CHEBI:18420"/>
    </cofactor>
</comment>
<organism evidence="8 9">
    <name type="scientific">Boletus reticuloceps</name>
    <dbReference type="NCBI Taxonomy" id="495285"/>
    <lineage>
        <taxon>Eukaryota</taxon>
        <taxon>Fungi</taxon>
        <taxon>Dikarya</taxon>
        <taxon>Basidiomycota</taxon>
        <taxon>Agaricomycotina</taxon>
        <taxon>Agaricomycetes</taxon>
        <taxon>Agaricomycetidae</taxon>
        <taxon>Boletales</taxon>
        <taxon>Boletineae</taxon>
        <taxon>Boletaceae</taxon>
        <taxon>Boletoideae</taxon>
        <taxon>Boletus</taxon>
    </lineage>
</organism>
<evidence type="ECO:0000256" key="7">
    <source>
        <dbReference type="SAM" id="SignalP"/>
    </source>
</evidence>
<evidence type="ECO:0000256" key="5">
    <source>
        <dbReference type="ARBA" id="ARBA00023239"/>
    </source>
</evidence>
<name>A0A8I2YL26_9AGAM</name>
<dbReference type="Gene3D" id="1.10.600.10">
    <property type="entry name" value="Farnesyl Diphosphate Synthase"/>
    <property type="match status" value="1"/>
</dbReference>
<evidence type="ECO:0000313" key="9">
    <source>
        <dbReference type="Proteomes" id="UP000683000"/>
    </source>
</evidence>
<dbReference type="Pfam" id="PF19086">
    <property type="entry name" value="Terpene_syn_C_2"/>
    <property type="match status" value="1"/>
</dbReference>
<evidence type="ECO:0000256" key="6">
    <source>
        <dbReference type="RuleBase" id="RU366034"/>
    </source>
</evidence>
<dbReference type="InterPro" id="IPR008949">
    <property type="entry name" value="Isoprenoid_synthase_dom_sf"/>
</dbReference>
<dbReference type="EC" id="4.2.3.-" evidence="6"/>
<keyword evidence="3 6" id="KW-0479">Metal-binding</keyword>
<dbReference type="GO" id="GO:0010333">
    <property type="term" value="F:terpene synthase activity"/>
    <property type="evidence" value="ECO:0007669"/>
    <property type="project" value="InterPro"/>
</dbReference>
<comment type="similarity">
    <text evidence="2 6">Belongs to the terpene synthase family.</text>
</comment>
<dbReference type="InterPro" id="IPR034686">
    <property type="entry name" value="Terpene_cyclase-like_2"/>
</dbReference>
<keyword evidence="9" id="KW-1185">Reference proteome</keyword>
<dbReference type="SUPFAM" id="SSF48576">
    <property type="entry name" value="Terpenoid synthases"/>
    <property type="match status" value="1"/>
</dbReference>
<proteinExistence type="inferred from homology"/>
<keyword evidence="7" id="KW-0732">Signal</keyword>